<protein>
    <recommendedName>
        <fullName evidence="4">RNA pyrophosphohydrolase</fullName>
        <ecNumber evidence="4">3.6.1.-</ecNumber>
    </recommendedName>
    <alternativeName>
        <fullName evidence="4">(Di)nucleoside polyphosphate hydrolase</fullName>
    </alternativeName>
</protein>
<comment type="caution">
    <text evidence="6">The sequence shown here is derived from an EMBL/GenBank/DDBJ whole genome shotgun (WGS) entry which is preliminary data.</text>
</comment>
<proteinExistence type="inferred from homology"/>
<dbReference type="PROSITE" id="PS00893">
    <property type="entry name" value="NUDIX_BOX"/>
    <property type="match status" value="1"/>
</dbReference>
<dbReference type="InterPro" id="IPR020084">
    <property type="entry name" value="NUDIX_hydrolase_CS"/>
</dbReference>
<feature type="short sequence motif" description="Nudix box" evidence="4">
    <location>
        <begin position="44"/>
        <end position="65"/>
    </location>
</feature>
<comment type="function">
    <text evidence="4">Accelerates the degradation of transcripts by removing pyrophosphate from the 5'-end of triphosphorylated RNA, leading to a more labile monophosphorylated state that can stimulate subsequent ribonuclease cleavage.</text>
</comment>
<accession>A0A3N0VKY2</accession>
<dbReference type="HAMAP" id="MF_00298">
    <property type="entry name" value="Nudix_RppH"/>
    <property type="match status" value="1"/>
</dbReference>
<keyword evidence="7" id="KW-1185">Reference proteome</keyword>
<dbReference type="InterPro" id="IPR015797">
    <property type="entry name" value="NUDIX_hydrolase-like_dom_sf"/>
</dbReference>
<evidence type="ECO:0000256" key="3">
    <source>
        <dbReference type="ARBA" id="ARBA00022801"/>
    </source>
</evidence>
<evidence type="ECO:0000256" key="4">
    <source>
        <dbReference type="HAMAP-Rule" id="MF_00298"/>
    </source>
</evidence>
<reference evidence="6 7" key="1">
    <citation type="submission" date="2018-10" db="EMBL/GenBank/DDBJ databases">
        <authorList>
            <person name="Chen W.-M."/>
        </authorList>
    </citation>
    <scope>NUCLEOTIDE SEQUENCE [LARGE SCALE GENOMIC DNA]</scope>
    <source>
        <strain evidence="6 7">THS-13</strain>
    </source>
</reference>
<dbReference type="NCBIfam" id="NF001938">
    <property type="entry name" value="PRK00714.1-5"/>
    <property type="match status" value="1"/>
</dbReference>
<dbReference type="Pfam" id="PF00293">
    <property type="entry name" value="NUDIX"/>
    <property type="match status" value="1"/>
</dbReference>
<dbReference type="FunCoup" id="A0A3N0VKY2">
    <property type="interactions" value="257"/>
</dbReference>
<comment type="cofactor">
    <cofactor evidence="4">
        <name>a divalent metal cation</name>
        <dbReference type="ChEBI" id="CHEBI:60240"/>
    </cofactor>
</comment>
<comment type="similarity">
    <text evidence="4">Belongs to the Nudix hydrolase family. RppH subfamily.</text>
</comment>
<dbReference type="GO" id="GO:0016462">
    <property type="term" value="F:pyrophosphatase activity"/>
    <property type="evidence" value="ECO:0007669"/>
    <property type="project" value="UniProtKB-ARBA"/>
</dbReference>
<evidence type="ECO:0000256" key="1">
    <source>
        <dbReference type="ARBA" id="ARBA00001936"/>
    </source>
</evidence>
<dbReference type="EC" id="3.6.1.-" evidence="4"/>
<dbReference type="PRINTS" id="PR00502">
    <property type="entry name" value="NUDIXFAMILY"/>
</dbReference>
<keyword evidence="3 4" id="KW-0378">Hydrolase</keyword>
<sequence length="174" mass="19996">MYVIDSDGFRPNVGIIVLGMPADGRARVLWAKRIGQQAWQFPQGGIKRGETPEQACFRELQEELGLLPEHVEVLGVTSDWLRYRLPKHLVRRGRRPVCIGQKQRWFVLRLLAQEADVRLDAGERPEFDAWCWVDYWQPAREVVFFKREVYRQALEELAGIAGAPDAPPPGEFAD</sequence>
<organism evidence="6 7">
    <name type="scientific">Stagnimonas aquatica</name>
    <dbReference type="NCBI Taxonomy" id="2689987"/>
    <lineage>
        <taxon>Bacteria</taxon>
        <taxon>Pseudomonadati</taxon>
        <taxon>Pseudomonadota</taxon>
        <taxon>Gammaproteobacteria</taxon>
        <taxon>Nevskiales</taxon>
        <taxon>Nevskiaceae</taxon>
        <taxon>Stagnimonas</taxon>
    </lineage>
</organism>
<dbReference type="InterPro" id="IPR020476">
    <property type="entry name" value="Nudix_hydrolase"/>
</dbReference>
<name>A0A3N0VKY2_9GAMM</name>
<gene>
    <name evidence="4" type="primary">rppH</name>
    <name evidence="4" type="synonym">nudH</name>
    <name evidence="6" type="ORF">ED208_02325</name>
</gene>
<dbReference type="SUPFAM" id="SSF55811">
    <property type="entry name" value="Nudix"/>
    <property type="match status" value="1"/>
</dbReference>
<comment type="cofactor">
    <cofactor evidence="2">
        <name>Mg(2+)</name>
        <dbReference type="ChEBI" id="CHEBI:18420"/>
    </cofactor>
</comment>
<dbReference type="Proteomes" id="UP000282106">
    <property type="component" value="Unassembled WGS sequence"/>
</dbReference>
<dbReference type="NCBIfam" id="NF001937">
    <property type="entry name" value="PRK00714.1-4"/>
    <property type="match status" value="1"/>
</dbReference>
<dbReference type="PANTHER" id="PTHR43736:SF1">
    <property type="entry name" value="DIHYDRONEOPTERIN TRIPHOSPHATE DIPHOSPHATASE"/>
    <property type="match status" value="1"/>
</dbReference>
<dbReference type="InterPro" id="IPR000086">
    <property type="entry name" value="NUDIX_hydrolase_dom"/>
</dbReference>
<dbReference type="PROSITE" id="PS51462">
    <property type="entry name" value="NUDIX"/>
    <property type="match status" value="1"/>
</dbReference>
<comment type="cofactor">
    <cofactor evidence="1">
        <name>Mn(2+)</name>
        <dbReference type="ChEBI" id="CHEBI:29035"/>
    </cofactor>
</comment>
<evidence type="ECO:0000259" key="5">
    <source>
        <dbReference type="PROSITE" id="PS51462"/>
    </source>
</evidence>
<dbReference type="InterPro" id="IPR022927">
    <property type="entry name" value="RppH"/>
</dbReference>
<feature type="domain" description="Nudix hydrolase" evidence="5">
    <location>
        <begin position="8"/>
        <end position="155"/>
    </location>
</feature>
<evidence type="ECO:0000313" key="6">
    <source>
        <dbReference type="EMBL" id="ROH93374.1"/>
    </source>
</evidence>
<dbReference type="AlphaFoldDB" id="A0A3N0VKY2"/>
<evidence type="ECO:0000256" key="2">
    <source>
        <dbReference type="ARBA" id="ARBA00001946"/>
    </source>
</evidence>
<dbReference type="PANTHER" id="PTHR43736">
    <property type="entry name" value="ADP-RIBOSE PYROPHOSPHATASE"/>
    <property type="match status" value="1"/>
</dbReference>
<evidence type="ECO:0000313" key="7">
    <source>
        <dbReference type="Proteomes" id="UP000282106"/>
    </source>
</evidence>
<dbReference type="Gene3D" id="3.90.79.10">
    <property type="entry name" value="Nucleoside Triphosphate Pyrophosphohydrolase"/>
    <property type="match status" value="1"/>
</dbReference>
<dbReference type="InParanoid" id="A0A3N0VKY2"/>
<dbReference type="CDD" id="cd03671">
    <property type="entry name" value="NUDIX_Ap4A_hydrolase_plant_like"/>
    <property type="match status" value="1"/>
</dbReference>
<dbReference type="EMBL" id="RJVO01000001">
    <property type="protein sequence ID" value="ROH93374.1"/>
    <property type="molecule type" value="Genomic_DNA"/>
</dbReference>